<organism evidence="2 3">
    <name type="scientific">Miscanthus lutarioriparius</name>
    <dbReference type="NCBI Taxonomy" id="422564"/>
    <lineage>
        <taxon>Eukaryota</taxon>
        <taxon>Viridiplantae</taxon>
        <taxon>Streptophyta</taxon>
        <taxon>Embryophyta</taxon>
        <taxon>Tracheophyta</taxon>
        <taxon>Spermatophyta</taxon>
        <taxon>Magnoliopsida</taxon>
        <taxon>Liliopsida</taxon>
        <taxon>Poales</taxon>
        <taxon>Poaceae</taxon>
        <taxon>PACMAD clade</taxon>
        <taxon>Panicoideae</taxon>
        <taxon>Andropogonodae</taxon>
        <taxon>Andropogoneae</taxon>
        <taxon>Saccharinae</taxon>
        <taxon>Miscanthus</taxon>
    </lineage>
</organism>
<feature type="compositionally biased region" description="Gly residues" evidence="1">
    <location>
        <begin position="353"/>
        <end position="369"/>
    </location>
</feature>
<comment type="caution">
    <text evidence="2">The sequence shown here is derived from an EMBL/GenBank/DDBJ whole genome shotgun (WGS) entry which is preliminary data.</text>
</comment>
<proteinExistence type="predicted"/>
<reference evidence="2" key="1">
    <citation type="submission" date="2020-10" db="EMBL/GenBank/DDBJ databases">
        <authorList>
            <person name="Han B."/>
            <person name="Lu T."/>
            <person name="Zhao Q."/>
            <person name="Huang X."/>
            <person name="Zhao Y."/>
        </authorList>
    </citation>
    <scope>NUCLEOTIDE SEQUENCE</scope>
</reference>
<accession>A0A811RUV9</accession>
<sequence>MLEKAQDFKKIKNLETEKIELLKQKELANRWEFEESSPETTLPANLDSVLRAFTWTNNQEQPILAAIDKIFCTTNFEHKFPLAFVSTSSRASSDHVPLILNFGLEERRKPSMFRFEKWWLQQPDFKELIAKLWNTSCAFTDPLDIWQFKIRLVRKKVKGWALNINAQVRKQKLELLKEYDLLDLKYENFVITEMERNRMKEIVKDLESIWKLEEIKARQRARDRNVKEGDRNTAYFQAVANQRNRKKRISGLEGPDGWIDDNKGMLEHAVDFYRKLFGKEEDSGVKLGQDFGGVDEKVTALENELHKDGADHDRKDAKRLAFNVQAGDWSVAGEQNSQDGRIVKAPGTDRVEGGGGNGPGNHGGLGDAGSGEQSEPATKKLLGWGNEIKVGDIGIAIFGSGLRSCDSV</sequence>
<evidence type="ECO:0000256" key="1">
    <source>
        <dbReference type="SAM" id="MobiDB-lite"/>
    </source>
</evidence>
<dbReference type="EMBL" id="CAJGYO010000017">
    <property type="protein sequence ID" value="CAD6333039.1"/>
    <property type="molecule type" value="Genomic_DNA"/>
</dbReference>
<dbReference type="OrthoDB" id="694736at2759"/>
<evidence type="ECO:0000313" key="3">
    <source>
        <dbReference type="Proteomes" id="UP000604825"/>
    </source>
</evidence>
<evidence type="ECO:0000313" key="2">
    <source>
        <dbReference type="EMBL" id="CAD6333039.1"/>
    </source>
</evidence>
<protein>
    <submittedName>
        <fullName evidence="2">Uncharacterized protein</fullName>
    </submittedName>
</protein>
<dbReference type="Proteomes" id="UP000604825">
    <property type="component" value="Unassembled WGS sequence"/>
</dbReference>
<dbReference type="PANTHER" id="PTHR33710:SF71">
    <property type="entry name" value="ENDONUCLEASE_EXONUCLEASE_PHOSPHATASE DOMAIN-CONTAINING PROTEIN"/>
    <property type="match status" value="1"/>
</dbReference>
<dbReference type="InterPro" id="IPR036691">
    <property type="entry name" value="Endo/exonu/phosph_ase_sf"/>
</dbReference>
<dbReference type="SUPFAM" id="SSF56219">
    <property type="entry name" value="DNase I-like"/>
    <property type="match status" value="1"/>
</dbReference>
<keyword evidence="3" id="KW-1185">Reference proteome</keyword>
<gene>
    <name evidence="2" type="ORF">NCGR_LOCUS57137</name>
</gene>
<feature type="region of interest" description="Disordered" evidence="1">
    <location>
        <begin position="333"/>
        <end position="377"/>
    </location>
</feature>
<dbReference type="AlphaFoldDB" id="A0A811RUV9"/>
<name>A0A811RUV9_9POAL</name>
<dbReference type="PANTHER" id="PTHR33710">
    <property type="entry name" value="BNAC02G09200D PROTEIN"/>
    <property type="match status" value="1"/>
</dbReference>